<feature type="region of interest" description="Disordered" evidence="2">
    <location>
        <begin position="242"/>
        <end position="303"/>
    </location>
</feature>
<comment type="caution">
    <text evidence="4">The sequence shown here is derived from an EMBL/GenBank/DDBJ whole genome shotgun (WGS) entry which is preliminary data.</text>
</comment>
<dbReference type="GeneID" id="25275006"/>
<dbReference type="InterPro" id="IPR013087">
    <property type="entry name" value="Znf_C2H2_type"/>
</dbReference>
<dbReference type="HOGENOM" id="CLU_776201_0_0_1"/>
<keyword evidence="1" id="KW-0862">Zinc</keyword>
<dbReference type="Proteomes" id="UP000027920">
    <property type="component" value="Unassembled WGS sequence"/>
</dbReference>
<keyword evidence="1" id="KW-0863">Zinc-finger</keyword>
<feature type="region of interest" description="Disordered" evidence="2">
    <location>
        <begin position="322"/>
        <end position="357"/>
    </location>
</feature>
<name>A0A072PQQ1_9EURO</name>
<dbReference type="PROSITE" id="PS00028">
    <property type="entry name" value="ZINC_FINGER_C2H2_1"/>
    <property type="match status" value="1"/>
</dbReference>
<evidence type="ECO:0000256" key="1">
    <source>
        <dbReference type="PROSITE-ProRule" id="PRU00042"/>
    </source>
</evidence>
<proteinExistence type="predicted"/>
<dbReference type="STRING" id="1182545.A0A072PQQ1"/>
<dbReference type="VEuPathDB" id="FungiDB:A1O9_00054"/>
<organism evidence="4 5">
    <name type="scientific">Exophiala aquamarina CBS 119918</name>
    <dbReference type="NCBI Taxonomy" id="1182545"/>
    <lineage>
        <taxon>Eukaryota</taxon>
        <taxon>Fungi</taxon>
        <taxon>Dikarya</taxon>
        <taxon>Ascomycota</taxon>
        <taxon>Pezizomycotina</taxon>
        <taxon>Eurotiomycetes</taxon>
        <taxon>Chaetothyriomycetidae</taxon>
        <taxon>Chaetothyriales</taxon>
        <taxon>Herpotrichiellaceae</taxon>
        <taxon>Exophiala</taxon>
    </lineage>
</organism>
<keyword evidence="5" id="KW-1185">Reference proteome</keyword>
<feature type="domain" description="C2H2-type" evidence="3">
    <location>
        <begin position="102"/>
        <end position="132"/>
    </location>
</feature>
<feature type="compositionally biased region" description="Basic residues" evidence="2">
    <location>
        <begin position="327"/>
        <end position="342"/>
    </location>
</feature>
<reference evidence="4 5" key="1">
    <citation type="submission" date="2013-03" db="EMBL/GenBank/DDBJ databases">
        <title>The Genome Sequence of Exophiala aquamarina CBS 119918.</title>
        <authorList>
            <consortium name="The Broad Institute Genomics Platform"/>
            <person name="Cuomo C."/>
            <person name="de Hoog S."/>
            <person name="Gorbushina A."/>
            <person name="Walker B."/>
            <person name="Young S.K."/>
            <person name="Zeng Q."/>
            <person name="Gargeya S."/>
            <person name="Fitzgerald M."/>
            <person name="Haas B."/>
            <person name="Abouelleil A."/>
            <person name="Allen A.W."/>
            <person name="Alvarado L."/>
            <person name="Arachchi H.M."/>
            <person name="Berlin A.M."/>
            <person name="Chapman S.B."/>
            <person name="Gainer-Dewar J."/>
            <person name="Goldberg J."/>
            <person name="Griggs A."/>
            <person name="Gujja S."/>
            <person name="Hansen M."/>
            <person name="Howarth C."/>
            <person name="Imamovic A."/>
            <person name="Ireland A."/>
            <person name="Larimer J."/>
            <person name="McCowan C."/>
            <person name="Murphy C."/>
            <person name="Pearson M."/>
            <person name="Poon T.W."/>
            <person name="Priest M."/>
            <person name="Roberts A."/>
            <person name="Saif S."/>
            <person name="Shea T."/>
            <person name="Sisk P."/>
            <person name="Sykes S."/>
            <person name="Wortman J."/>
            <person name="Nusbaum C."/>
            <person name="Birren B."/>
        </authorList>
    </citation>
    <scope>NUCLEOTIDE SEQUENCE [LARGE SCALE GENOMIC DNA]</scope>
    <source>
        <strain evidence="4 5">CBS 119918</strain>
    </source>
</reference>
<dbReference type="EMBL" id="AMGV01000001">
    <property type="protein sequence ID" value="KEF62082.1"/>
    <property type="molecule type" value="Genomic_DNA"/>
</dbReference>
<dbReference type="AlphaFoldDB" id="A0A072PQQ1"/>
<dbReference type="PROSITE" id="PS50157">
    <property type="entry name" value="ZINC_FINGER_C2H2_2"/>
    <property type="match status" value="1"/>
</dbReference>
<evidence type="ECO:0000256" key="2">
    <source>
        <dbReference type="SAM" id="MobiDB-lite"/>
    </source>
</evidence>
<feature type="compositionally biased region" description="Polar residues" evidence="2">
    <location>
        <begin position="1"/>
        <end position="11"/>
    </location>
</feature>
<dbReference type="OrthoDB" id="4107326at2759"/>
<dbReference type="GO" id="GO:0008270">
    <property type="term" value="F:zinc ion binding"/>
    <property type="evidence" value="ECO:0007669"/>
    <property type="project" value="UniProtKB-KW"/>
</dbReference>
<gene>
    <name evidence="4" type="ORF">A1O9_00054</name>
</gene>
<sequence length="357" mass="38950">MSTVDGTTSIDATKPISKPNTALPSCASNAISGSSARRVGMCIARATWTISSHSQSNAIPLPSVGPWPPPVTSSWKQHLDEHFGELEKKDELAQTSDERKATPCPDPRCGLSFDAVADLQYHAQDIHCCERTKACPSKRLYHPGWPRSKIDDGFIAFGEPDRLRDPSEVKYRSNSIDGYTVTFNSEKIDPAVSPGVCYNNPPFTVDQHLIGAAPPFDSSKSTSGPDLALLIDPRFSDPELLDFDSSMGLDPLSSPSDCSPGSNSDSPTEFDPLTPDLGEVTYANGPPIRVESFDHDSNPFRPQFGVVEEENSLTAIRSQVLQAVERRGKRSSKGATHSRNRPVTRSQSKQSSTHRRR</sequence>
<protein>
    <recommendedName>
        <fullName evidence="3">C2H2-type domain-containing protein</fullName>
    </recommendedName>
</protein>
<feature type="region of interest" description="Disordered" evidence="2">
    <location>
        <begin position="1"/>
        <end position="25"/>
    </location>
</feature>
<evidence type="ECO:0000313" key="5">
    <source>
        <dbReference type="Proteomes" id="UP000027920"/>
    </source>
</evidence>
<keyword evidence="1" id="KW-0479">Metal-binding</keyword>
<dbReference type="RefSeq" id="XP_013264672.1">
    <property type="nucleotide sequence ID" value="XM_013409218.1"/>
</dbReference>
<accession>A0A072PQQ1</accession>
<evidence type="ECO:0000259" key="3">
    <source>
        <dbReference type="PROSITE" id="PS50157"/>
    </source>
</evidence>
<feature type="compositionally biased region" description="Low complexity" evidence="2">
    <location>
        <begin position="250"/>
        <end position="267"/>
    </location>
</feature>
<evidence type="ECO:0000313" key="4">
    <source>
        <dbReference type="EMBL" id="KEF62082.1"/>
    </source>
</evidence>